<dbReference type="OrthoDB" id="5841594at2759"/>
<dbReference type="GO" id="GO:0005829">
    <property type="term" value="C:cytosol"/>
    <property type="evidence" value="ECO:0007669"/>
    <property type="project" value="TreeGrafter"/>
</dbReference>
<dbReference type="PANTHER" id="PTHR11561">
    <property type="entry name" value="PHOSPHOENOLPYRUVATE CARBOXYKINASE"/>
    <property type="match status" value="1"/>
</dbReference>
<dbReference type="GO" id="GO:0006107">
    <property type="term" value="P:oxaloacetate metabolic process"/>
    <property type="evidence" value="ECO:0007669"/>
    <property type="project" value="TreeGrafter"/>
</dbReference>
<evidence type="ECO:0000313" key="2">
    <source>
        <dbReference type="EMBL" id="VDK21417.1"/>
    </source>
</evidence>
<reference evidence="2 3" key="2">
    <citation type="submission" date="2018-11" db="EMBL/GenBank/DDBJ databases">
        <authorList>
            <consortium name="Pathogen Informatics"/>
        </authorList>
    </citation>
    <scope>NUCLEOTIDE SEQUENCE [LARGE SCALE GENOMIC DNA]</scope>
</reference>
<dbReference type="Proteomes" id="UP000267096">
    <property type="component" value="Unassembled WGS sequence"/>
</dbReference>
<evidence type="ECO:0000259" key="1">
    <source>
        <dbReference type="Pfam" id="PF17297"/>
    </source>
</evidence>
<dbReference type="GO" id="GO:0071333">
    <property type="term" value="P:cellular response to glucose stimulus"/>
    <property type="evidence" value="ECO:0007669"/>
    <property type="project" value="TreeGrafter"/>
</dbReference>
<dbReference type="Gene3D" id="3.40.449.10">
    <property type="entry name" value="Phosphoenolpyruvate Carboxykinase, domain 1"/>
    <property type="match status" value="1"/>
</dbReference>
<evidence type="ECO:0000313" key="3">
    <source>
        <dbReference type="Proteomes" id="UP000267096"/>
    </source>
</evidence>
<dbReference type="InterPro" id="IPR008210">
    <property type="entry name" value="PEP_carboxykinase_N"/>
</dbReference>
<dbReference type="PANTHER" id="PTHR11561:SF0">
    <property type="entry name" value="PHOSPHOENOLPYRUVATE CARBOXYKINASE [GTP]-RELATED"/>
    <property type="match status" value="1"/>
</dbReference>
<gene>
    <name evidence="2" type="ORF">ASIM_LOCUS3251</name>
</gene>
<proteinExistence type="predicted"/>
<feature type="domain" description="Phosphoenolpyruvate carboxykinase GTP-utilising N-terminal" evidence="1">
    <location>
        <begin position="47"/>
        <end position="156"/>
    </location>
</feature>
<evidence type="ECO:0000313" key="4">
    <source>
        <dbReference type="WBParaSite" id="ASIM_0000341101-mRNA-1"/>
    </source>
</evidence>
<dbReference type="AlphaFoldDB" id="A0A0M3J768"/>
<reference evidence="4" key="1">
    <citation type="submission" date="2017-02" db="UniProtKB">
        <authorList>
            <consortium name="WormBaseParasite"/>
        </authorList>
    </citation>
    <scope>IDENTIFICATION</scope>
</reference>
<protein>
    <submittedName>
        <fullName evidence="4">PEPCK_N domain-containing protein</fullName>
    </submittedName>
</protein>
<dbReference type="InterPro" id="IPR008209">
    <property type="entry name" value="PEP_carboxykinase_GTP"/>
</dbReference>
<dbReference type="GO" id="GO:0005525">
    <property type="term" value="F:GTP binding"/>
    <property type="evidence" value="ECO:0007669"/>
    <property type="project" value="InterPro"/>
</dbReference>
<dbReference type="WBParaSite" id="ASIM_0000341101-mRNA-1">
    <property type="protein sequence ID" value="ASIM_0000341101-mRNA-1"/>
    <property type="gene ID" value="ASIM_0000341101"/>
</dbReference>
<name>A0A0M3J768_ANISI</name>
<dbReference type="GO" id="GO:0006094">
    <property type="term" value="P:gluconeogenesis"/>
    <property type="evidence" value="ECO:0007669"/>
    <property type="project" value="InterPro"/>
</dbReference>
<accession>A0A0M3J768</accession>
<dbReference type="EMBL" id="UYRR01004906">
    <property type="protein sequence ID" value="VDK21417.1"/>
    <property type="molecule type" value="Genomic_DNA"/>
</dbReference>
<dbReference type="InterPro" id="IPR035078">
    <property type="entry name" value="PEP_carboxykinase_GTP_N"/>
</dbReference>
<dbReference type="GO" id="GO:0004613">
    <property type="term" value="F:phosphoenolpyruvate carboxykinase (GTP) activity"/>
    <property type="evidence" value="ECO:0007669"/>
    <property type="project" value="TreeGrafter"/>
</dbReference>
<dbReference type="GO" id="GO:0046327">
    <property type="term" value="P:glycerol biosynthetic process from pyruvate"/>
    <property type="evidence" value="ECO:0007669"/>
    <property type="project" value="TreeGrafter"/>
</dbReference>
<dbReference type="GO" id="GO:0019543">
    <property type="term" value="P:propionate catabolic process"/>
    <property type="evidence" value="ECO:0007669"/>
    <property type="project" value="TreeGrafter"/>
</dbReference>
<dbReference type="SUPFAM" id="SSF68923">
    <property type="entry name" value="PEP carboxykinase N-terminal domain"/>
    <property type="match status" value="1"/>
</dbReference>
<dbReference type="Pfam" id="PF17297">
    <property type="entry name" value="PEPCK_N"/>
    <property type="match status" value="1"/>
</dbReference>
<organism evidence="4">
    <name type="scientific">Anisakis simplex</name>
    <name type="common">Herring worm</name>
    <dbReference type="NCBI Taxonomy" id="6269"/>
    <lineage>
        <taxon>Eukaryota</taxon>
        <taxon>Metazoa</taxon>
        <taxon>Ecdysozoa</taxon>
        <taxon>Nematoda</taxon>
        <taxon>Chromadorea</taxon>
        <taxon>Rhabditida</taxon>
        <taxon>Spirurina</taxon>
        <taxon>Ascaridomorpha</taxon>
        <taxon>Ascaridoidea</taxon>
        <taxon>Anisakidae</taxon>
        <taxon>Anisakis</taxon>
        <taxon>Anisakis simplex complex</taxon>
    </lineage>
</organism>
<keyword evidence="3" id="KW-1185">Reference proteome</keyword>
<dbReference type="GO" id="GO:0030145">
    <property type="term" value="F:manganese ion binding"/>
    <property type="evidence" value="ECO:0007669"/>
    <property type="project" value="TreeGrafter"/>
</dbReference>
<dbReference type="GO" id="GO:0033993">
    <property type="term" value="P:response to lipid"/>
    <property type="evidence" value="ECO:0007669"/>
    <property type="project" value="TreeGrafter"/>
</dbReference>
<sequence>MSCKSLTPITDADFNAAISDKKKIVPFQLYSTFQGDLASMSEKLQRFIVEKALLMKPKDVYIVDGSDEHKEEIKKKLIDDKQMFPLKAYENNWLVRTDPKDVARVESKTWIITPDKYQTVCHTPAGVDPIMGHWMDPKQFETELDSRFPGCMNGKTAEQLRSIVQSQRYT</sequence>
<dbReference type="GO" id="GO:0042594">
    <property type="term" value="P:response to starvation"/>
    <property type="evidence" value="ECO:0007669"/>
    <property type="project" value="TreeGrafter"/>
</dbReference>